<protein>
    <submittedName>
        <fullName evidence="6">DsDNA helicase</fullName>
    </submittedName>
</protein>
<dbReference type="InterPro" id="IPR014818">
    <property type="entry name" value="Phage/plasmid_primase_P4_C"/>
</dbReference>
<sequence length="459" mass="53254">MDKRKLNEFLTEIGLEKEKLEIHKDKINKFVEDVNTKINVNSYYIAKMLVEENKLIKMDNLIYGYDDRCYKCLTNTDIENLIHQVNKNLNEKQRKEILKKIYFEAPEKEKDIDYISVKNGLINIADDDIVLYEHTPKIVTTFYIDYNYNPNADYTDILNYILDLVCDDDNLAKIIMEFLGYCLYPDCFLRKALVIKGNHRNGKSKFLEVLKIFFGSNNCCNLDIQDIVSRFGLFGIMNKSINLGDDISGQYIGDDSKFKKVVAGNDILIEQKGKDAFTYRPIAKHIFSCNNMPRFDDKTGAVKDRLIFVPFSNTYSIEKGNLNPHIVKEMTSNENMEALLVLALQSLKELLKNNKFTYSHKSESCLDEFDKDNNPILYFIEETQQNSWIGGNVFHNMPVAEAYDKYIKFCNENGFKSVSKISFSKGIRANIINIEVKLVRNNGKVNKVFKILEHQETEK</sequence>
<dbReference type="PANTHER" id="PTHR35372">
    <property type="entry name" value="ATP BINDING PROTEIN-RELATED"/>
    <property type="match status" value="1"/>
</dbReference>
<evidence type="ECO:0000259" key="5">
    <source>
        <dbReference type="PROSITE" id="PS51206"/>
    </source>
</evidence>
<dbReference type="Pfam" id="PF03288">
    <property type="entry name" value="Pox_D5"/>
    <property type="match status" value="1"/>
</dbReference>
<dbReference type="SUPFAM" id="SSF52540">
    <property type="entry name" value="P-loop containing nucleoside triphosphate hydrolases"/>
    <property type="match status" value="1"/>
</dbReference>
<evidence type="ECO:0000313" key="6">
    <source>
        <dbReference type="EMBL" id="DAD67270.1"/>
    </source>
</evidence>
<evidence type="ECO:0000256" key="1">
    <source>
        <dbReference type="ARBA" id="ARBA00022741"/>
    </source>
</evidence>
<dbReference type="EMBL" id="BK014673">
    <property type="protein sequence ID" value="DAD67270.1"/>
    <property type="molecule type" value="Genomic_DNA"/>
</dbReference>
<keyword evidence="2" id="KW-0378">Hydrolase</keyword>
<dbReference type="InterPro" id="IPR006500">
    <property type="entry name" value="Helicase_put_C_phage/plasmid"/>
</dbReference>
<proteinExistence type="predicted"/>
<dbReference type="NCBIfam" id="TIGR01613">
    <property type="entry name" value="primase_Cterm"/>
    <property type="match status" value="1"/>
</dbReference>
<dbReference type="InterPro" id="IPR051620">
    <property type="entry name" value="ORF904-like_C"/>
</dbReference>
<keyword evidence="1" id="KW-0547">Nucleotide-binding</keyword>
<keyword evidence="4" id="KW-0067">ATP-binding</keyword>
<evidence type="ECO:0000256" key="3">
    <source>
        <dbReference type="ARBA" id="ARBA00022806"/>
    </source>
</evidence>
<feature type="domain" description="SF3 helicase" evidence="5">
    <location>
        <begin position="170"/>
        <end position="324"/>
    </location>
</feature>
<accession>A0A8S5LBE9</accession>
<name>A0A8S5LBE9_9CAUD</name>
<keyword evidence="3 6" id="KW-0347">Helicase</keyword>
<reference evidence="6" key="1">
    <citation type="journal article" date="2021" name="Proc. Natl. Acad. Sci. U.S.A.">
        <title>A Catalog of Tens of Thousands of Viruses from Human Metagenomes Reveals Hidden Associations with Chronic Diseases.</title>
        <authorList>
            <person name="Tisza M.J."/>
            <person name="Buck C.B."/>
        </authorList>
    </citation>
    <scope>NUCLEOTIDE SEQUENCE</scope>
    <source>
        <strain evidence="6">Cteo515</strain>
    </source>
</reference>
<evidence type="ECO:0000256" key="2">
    <source>
        <dbReference type="ARBA" id="ARBA00022801"/>
    </source>
</evidence>
<dbReference type="GO" id="GO:0016787">
    <property type="term" value="F:hydrolase activity"/>
    <property type="evidence" value="ECO:0007669"/>
    <property type="project" value="UniProtKB-KW"/>
</dbReference>
<dbReference type="PROSITE" id="PS51206">
    <property type="entry name" value="SF3_HELICASE_1"/>
    <property type="match status" value="1"/>
</dbReference>
<dbReference type="GO" id="GO:0005524">
    <property type="term" value="F:ATP binding"/>
    <property type="evidence" value="ECO:0007669"/>
    <property type="project" value="UniProtKB-KW"/>
</dbReference>
<dbReference type="Pfam" id="PF08706">
    <property type="entry name" value="D5_N"/>
    <property type="match status" value="1"/>
</dbReference>
<organism evidence="6">
    <name type="scientific">Myoviridae sp. cteo515</name>
    <dbReference type="NCBI Taxonomy" id="2823550"/>
    <lineage>
        <taxon>Viruses</taxon>
        <taxon>Duplodnaviria</taxon>
        <taxon>Heunggongvirae</taxon>
        <taxon>Uroviricota</taxon>
        <taxon>Caudoviricetes</taxon>
    </lineage>
</organism>
<dbReference type="InterPro" id="IPR014015">
    <property type="entry name" value="Helicase_SF3_DNA-vir"/>
</dbReference>
<dbReference type="GO" id="GO:0004386">
    <property type="term" value="F:helicase activity"/>
    <property type="evidence" value="ECO:0007669"/>
    <property type="project" value="UniProtKB-KW"/>
</dbReference>
<dbReference type="InterPro" id="IPR004968">
    <property type="entry name" value="DNA_primase/NTPase_C"/>
</dbReference>
<dbReference type="InterPro" id="IPR027417">
    <property type="entry name" value="P-loop_NTPase"/>
</dbReference>
<dbReference type="Pfam" id="PF19263">
    <property type="entry name" value="DUF5906"/>
    <property type="match status" value="1"/>
</dbReference>
<dbReference type="InterPro" id="IPR045455">
    <property type="entry name" value="NrS-1_pol-like_helicase"/>
</dbReference>
<dbReference type="PANTHER" id="PTHR35372:SF2">
    <property type="entry name" value="SF3 HELICASE DOMAIN-CONTAINING PROTEIN"/>
    <property type="match status" value="1"/>
</dbReference>
<evidence type="ECO:0000256" key="4">
    <source>
        <dbReference type="ARBA" id="ARBA00022840"/>
    </source>
</evidence>
<dbReference type="Gene3D" id="3.40.50.300">
    <property type="entry name" value="P-loop containing nucleotide triphosphate hydrolases"/>
    <property type="match status" value="1"/>
</dbReference>